<dbReference type="InterPro" id="IPR011009">
    <property type="entry name" value="Kinase-like_dom_sf"/>
</dbReference>
<keyword evidence="3" id="KW-1185">Reference proteome</keyword>
<dbReference type="RefSeq" id="WP_315625467.1">
    <property type="nucleotide sequence ID" value="NZ_JAUHMF010000002.1"/>
</dbReference>
<protein>
    <submittedName>
        <fullName evidence="2">SCO1664 family protein</fullName>
    </submittedName>
</protein>
<dbReference type="SUPFAM" id="SSF56112">
    <property type="entry name" value="Protein kinase-like (PK-like)"/>
    <property type="match status" value="1"/>
</dbReference>
<dbReference type="NCBIfam" id="TIGR03843">
    <property type="entry name" value="SCO1664 family protein"/>
    <property type="match status" value="1"/>
</dbReference>
<accession>A0ABU3NRH4</accession>
<evidence type="ECO:0000259" key="1">
    <source>
        <dbReference type="Pfam" id="PF00454"/>
    </source>
</evidence>
<evidence type="ECO:0000313" key="2">
    <source>
        <dbReference type="EMBL" id="MDT8898803.1"/>
    </source>
</evidence>
<name>A0ABU3NRH4_9CHLR</name>
<proteinExistence type="predicted"/>
<dbReference type="EMBL" id="JAUHMF010000002">
    <property type="protein sequence ID" value="MDT8898803.1"/>
    <property type="molecule type" value="Genomic_DNA"/>
</dbReference>
<evidence type="ECO:0000313" key="3">
    <source>
        <dbReference type="Proteomes" id="UP001254165"/>
    </source>
</evidence>
<feature type="domain" description="PI3K/PI4K catalytic" evidence="1">
    <location>
        <begin position="94"/>
        <end position="193"/>
    </location>
</feature>
<sequence>MGGTSDETRIIQALEHGEITLRGEMLFGSNDTFLVQVHYQDEDIPAVYKPTRGEQPLWDFPPGTLALREVAAYVVSQALGWELVPPTIYRRKGPLGKGSLQFFIAHDPEYHYFTFTPEDRQRLRPVALFDILVNNADRKGGHILFDHDHHLWLIDHGICFHVEDKLRTVVWDFAGEPIPPPYADDIERFVSALERRSAPWVATLEALLSTAEIQALLRRAQRLLRGGCFPRPPTGRRYYPWPPV</sequence>
<dbReference type="InterPro" id="IPR022292">
    <property type="entry name" value="CHP03843"/>
</dbReference>
<reference evidence="2 3" key="1">
    <citation type="submission" date="2023-07" db="EMBL/GenBank/DDBJ databases">
        <title>Novel species of Thermanaerothrix with wide hydrolytic capabilities.</title>
        <authorList>
            <person name="Zayulina K.S."/>
            <person name="Podosokorskaya O.A."/>
            <person name="Elcheninov A.G."/>
        </authorList>
    </citation>
    <scope>NUCLEOTIDE SEQUENCE [LARGE SCALE GENOMIC DNA]</scope>
    <source>
        <strain evidence="2 3">4228-RoL</strain>
    </source>
</reference>
<dbReference type="Proteomes" id="UP001254165">
    <property type="component" value="Unassembled WGS sequence"/>
</dbReference>
<dbReference type="InterPro" id="IPR000403">
    <property type="entry name" value="PI3/4_kinase_cat_dom"/>
</dbReference>
<gene>
    <name evidence="2" type="ORF">QYE77_11070</name>
</gene>
<organism evidence="2 3">
    <name type="scientific">Thermanaerothrix solaris</name>
    <dbReference type="NCBI Taxonomy" id="3058434"/>
    <lineage>
        <taxon>Bacteria</taxon>
        <taxon>Bacillati</taxon>
        <taxon>Chloroflexota</taxon>
        <taxon>Anaerolineae</taxon>
        <taxon>Anaerolineales</taxon>
        <taxon>Anaerolineaceae</taxon>
        <taxon>Thermanaerothrix</taxon>
    </lineage>
</organism>
<dbReference type="Pfam" id="PF00454">
    <property type="entry name" value="PI3_PI4_kinase"/>
    <property type="match status" value="1"/>
</dbReference>
<comment type="caution">
    <text evidence="2">The sequence shown here is derived from an EMBL/GenBank/DDBJ whole genome shotgun (WGS) entry which is preliminary data.</text>
</comment>